<organism evidence="1 2">
    <name type="scientific">Flavobacterium johnsoniae (strain ATCC 17061 / DSM 2064 / JCM 8514 / BCRC 14874 / CCUG 350202 / NBRC 14942 / NCIMB 11054 / UW101)</name>
    <name type="common">Cytophaga johnsonae</name>
    <dbReference type="NCBI Taxonomy" id="376686"/>
    <lineage>
        <taxon>Bacteria</taxon>
        <taxon>Pseudomonadati</taxon>
        <taxon>Bacteroidota</taxon>
        <taxon>Flavobacteriia</taxon>
        <taxon>Flavobacteriales</taxon>
        <taxon>Flavobacteriaceae</taxon>
        <taxon>Flavobacterium</taxon>
    </lineage>
</organism>
<name>A5FFF3_FLAJ1</name>
<gene>
    <name evidence="1" type="ordered locus">Fjoh_3043</name>
</gene>
<dbReference type="STRING" id="376686.Fjoh_3043"/>
<evidence type="ECO:0000313" key="1">
    <source>
        <dbReference type="EMBL" id="ABQ06063.1"/>
    </source>
</evidence>
<dbReference type="AlphaFoldDB" id="A5FFF3"/>
<dbReference type="Proteomes" id="UP000006694">
    <property type="component" value="Chromosome"/>
</dbReference>
<accession>A5FFF3</accession>
<reference evidence="1 2" key="1">
    <citation type="journal article" date="2009" name="Appl. Environ. Microbiol.">
        <title>Novel features of the polysaccharide-digesting gliding bacterium Flavobacterium johnsoniae as revealed by genome sequence analysis.</title>
        <authorList>
            <person name="McBride M.J."/>
            <person name="Xie G."/>
            <person name="Martens E.C."/>
            <person name="Lapidus A."/>
            <person name="Henrissat B."/>
            <person name="Rhodes R.G."/>
            <person name="Goltsman E."/>
            <person name="Wang W."/>
            <person name="Xu J."/>
            <person name="Hunnicutt D.W."/>
            <person name="Staroscik A.M."/>
            <person name="Hoover T.R."/>
            <person name="Cheng Y.Q."/>
            <person name="Stein J.L."/>
        </authorList>
    </citation>
    <scope>NUCLEOTIDE SEQUENCE [LARGE SCALE GENOMIC DNA]</scope>
    <source>
        <strain evidence="2">ATCC 17061 / DSM 2064 / JCM 8514 / BCRC 14874 / CCUG 350202 / NBRC 14942 / NCIMB 11054 / UW101</strain>
    </source>
</reference>
<evidence type="ECO:0000313" key="2">
    <source>
        <dbReference type="Proteomes" id="UP000006694"/>
    </source>
</evidence>
<sequence>MQGKGLQGLLFIGAPLQLPELSISCVEFNESGNVMGWNKPVGDAHVRRNIRRCLCMALSRCGQGDKTNNKGKYCCFHGLLIFGRVKKIVSPVLLLSYRLLDINNSAKTVMPLILEKLRMMR</sequence>
<protein>
    <submittedName>
        <fullName evidence="1">Uncharacterized protein</fullName>
    </submittedName>
</protein>
<dbReference type="EMBL" id="CP000685">
    <property type="protein sequence ID" value="ABQ06063.1"/>
    <property type="molecule type" value="Genomic_DNA"/>
</dbReference>
<proteinExistence type="predicted"/>
<keyword evidence="2" id="KW-1185">Reference proteome</keyword>
<dbReference type="KEGG" id="fjo:Fjoh_3043"/>
<dbReference type="HOGENOM" id="CLU_2034617_0_0_10"/>